<feature type="non-terminal residue" evidence="2">
    <location>
        <position position="1"/>
    </location>
</feature>
<dbReference type="EMBL" id="BLLF01003759">
    <property type="protein sequence ID" value="GFH28142.1"/>
    <property type="molecule type" value="Genomic_DNA"/>
</dbReference>
<feature type="non-terminal residue" evidence="2">
    <location>
        <position position="52"/>
    </location>
</feature>
<accession>A0A6A0A6J0</accession>
<reference evidence="2 3" key="1">
    <citation type="submission" date="2020-02" db="EMBL/GenBank/DDBJ databases">
        <title>Draft genome sequence of Haematococcus lacustris strain NIES-144.</title>
        <authorList>
            <person name="Morimoto D."/>
            <person name="Nakagawa S."/>
            <person name="Yoshida T."/>
            <person name="Sawayama S."/>
        </authorList>
    </citation>
    <scope>NUCLEOTIDE SEQUENCE [LARGE SCALE GENOMIC DNA]</scope>
    <source>
        <strain evidence="2 3">NIES-144</strain>
    </source>
</reference>
<protein>
    <submittedName>
        <fullName evidence="2">Uncharacterized protein</fullName>
    </submittedName>
</protein>
<evidence type="ECO:0000313" key="2">
    <source>
        <dbReference type="EMBL" id="GFH28142.1"/>
    </source>
</evidence>
<gene>
    <name evidence="2" type="ORF">HaLaN_26584</name>
</gene>
<comment type="caution">
    <text evidence="2">The sequence shown here is derived from an EMBL/GenBank/DDBJ whole genome shotgun (WGS) entry which is preliminary data.</text>
</comment>
<keyword evidence="1" id="KW-1133">Transmembrane helix</keyword>
<dbReference type="Proteomes" id="UP000485058">
    <property type="component" value="Unassembled WGS sequence"/>
</dbReference>
<evidence type="ECO:0000313" key="3">
    <source>
        <dbReference type="Proteomes" id="UP000485058"/>
    </source>
</evidence>
<evidence type="ECO:0000256" key="1">
    <source>
        <dbReference type="SAM" id="Phobius"/>
    </source>
</evidence>
<keyword evidence="1" id="KW-0812">Transmembrane</keyword>
<sequence length="52" mass="5625">MTGRHGGILNLLNLSFLSGLLSGQPLVLASLAYFLVDMVYVGLFPRCIKSPM</sequence>
<dbReference type="AlphaFoldDB" id="A0A6A0A6J0"/>
<proteinExistence type="predicted"/>
<feature type="transmembrane region" description="Helical" evidence="1">
    <location>
        <begin position="20"/>
        <end position="43"/>
    </location>
</feature>
<organism evidence="2 3">
    <name type="scientific">Haematococcus lacustris</name>
    <name type="common">Green alga</name>
    <name type="synonym">Haematococcus pluvialis</name>
    <dbReference type="NCBI Taxonomy" id="44745"/>
    <lineage>
        <taxon>Eukaryota</taxon>
        <taxon>Viridiplantae</taxon>
        <taxon>Chlorophyta</taxon>
        <taxon>core chlorophytes</taxon>
        <taxon>Chlorophyceae</taxon>
        <taxon>CS clade</taxon>
        <taxon>Chlamydomonadales</taxon>
        <taxon>Haematococcaceae</taxon>
        <taxon>Haematococcus</taxon>
    </lineage>
</organism>
<keyword evidence="1" id="KW-0472">Membrane</keyword>
<name>A0A6A0A6J0_HAELA</name>
<keyword evidence="3" id="KW-1185">Reference proteome</keyword>